<keyword evidence="3" id="KW-0677">Repeat</keyword>
<feature type="transmembrane region" description="Helical" evidence="8">
    <location>
        <begin position="458"/>
        <end position="480"/>
    </location>
</feature>
<dbReference type="PROSITE" id="PS50088">
    <property type="entry name" value="ANK_REPEAT"/>
    <property type="match status" value="2"/>
</dbReference>
<evidence type="ECO:0000256" key="4">
    <source>
        <dbReference type="ARBA" id="ARBA00022989"/>
    </source>
</evidence>
<evidence type="ECO:0000256" key="6">
    <source>
        <dbReference type="ARBA" id="ARBA00023136"/>
    </source>
</evidence>
<dbReference type="PROSITE" id="PS50297">
    <property type="entry name" value="ANK_REP_REGION"/>
    <property type="match status" value="2"/>
</dbReference>
<comment type="caution">
    <text evidence="10">The sequence shown here is derived from an EMBL/GenBank/DDBJ whole genome shotgun (WGS) entry which is preliminary data.</text>
</comment>
<dbReference type="GO" id="GO:0005886">
    <property type="term" value="C:plasma membrane"/>
    <property type="evidence" value="ECO:0007669"/>
    <property type="project" value="TreeGrafter"/>
</dbReference>
<feature type="domain" description="PGG" evidence="9">
    <location>
        <begin position="306"/>
        <end position="437"/>
    </location>
</feature>
<comment type="subcellular location">
    <subcellularLocation>
        <location evidence="1">Membrane</location>
        <topology evidence="1">Multi-pass membrane protein</topology>
    </subcellularLocation>
</comment>
<dbReference type="EMBL" id="JAVXUP010000126">
    <property type="protein sequence ID" value="KAK3037264.1"/>
    <property type="molecule type" value="Genomic_DNA"/>
</dbReference>
<dbReference type="Gene3D" id="1.25.40.20">
    <property type="entry name" value="Ankyrin repeat-containing domain"/>
    <property type="match status" value="2"/>
</dbReference>
<dbReference type="Pfam" id="PF00023">
    <property type="entry name" value="Ank"/>
    <property type="match status" value="1"/>
</dbReference>
<dbReference type="Pfam" id="PF13857">
    <property type="entry name" value="Ank_5"/>
    <property type="match status" value="1"/>
</dbReference>
<dbReference type="Pfam" id="PF12796">
    <property type="entry name" value="Ank_2"/>
    <property type="match status" value="1"/>
</dbReference>
<keyword evidence="6 8" id="KW-0472">Membrane</keyword>
<dbReference type="Proteomes" id="UP001188597">
    <property type="component" value="Unassembled WGS sequence"/>
</dbReference>
<evidence type="ECO:0000256" key="5">
    <source>
        <dbReference type="ARBA" id="ARBA00023043"/>
    </source>
</evidence>
<dbReference type="PANTHER" id="PTHR24186">
    <property type="entry name" value="PROTEIN PHOSPHATASE 1 REGULATORY SUBUNIT"/>
    <property type="match status" value="1"/>
</dbReference>
<organism evidence="10 11">
    <name type="scientific">Escallonia herrerae</name>
    <dbReference type="NCBI Taxonomy" id="1293975"/>
    <lineage>
        <taxon>Eukaryota</taxon>
        <taxon>Viridiplantae</taxon>
        <taxon>Streptophyta</taxon>
        <taxon>Embryophyta</taxon>
        <taxon>Tracheophyta</taxon>
        <taxon>Spermatophyta</taxon>
        <taxon>Magnoliopsida</taxon>
        <taxon>eudicotyledons</taxon>
        <taxon>Gunneridae</taxon>
        <taxon>Pentapetalae</taxon>
        <taxon>asterids</taxon>
        <taxon>campanulids</taxon>
        <taxon>Escalloniales</taxon>
        <taxon>Escalloniaceae</taxon>
        <taxon>Escallonia</taxon>
    </lineage>
</organism>
<sequence>MQKDKVEKGLMKLLSLLDEEKLERKKGRERELHEAAMEGSVTALLQLLQEDPQILNSVPANSDTPLHVAAHLGHLGFTIELLSQKPELAGAVDSRGWTALHVASAKGYVEIARELLLVSPDSCLVLDHGGRSALHLAAIKGRVRVLTELVRVKSEVTRVLTGGGETCLHLCVKYNRLEGLKALVDGAVRKDVFVNWKDQGGNTILHLAVAKKQIEIIKYLLVETEVNVNARNGNGFTALDVLSRGPRDLRDMEIKQFLNHGGATIIRSTPSILSNGVIEKLSSITEPHDPEKSIIEQEPKKHKHTDWLGRKRNSLMIVASLLATVAFQASISPPGGVWQDDYAGISNSTMYTNSTLYSNSSQLLKPHEAGQSVMAFTIPQAYGQFMIFNTIAFLASLSIILLLVSGLPMKRRRWMWTQMVTMWIALSALAITYFITLINMTPDRVAGTLFQMTKISVLGWMTLMAIVIIGNVVRVMRYLLRKSGYMEDKEKEPVVYEEEDENDEL</sequence>
<evidence type="ECO:0000313" key="11">
    <source>
        <dbReference type="Proteomes" id="UP001188597"/>
    </source>
</evidence>
<dbReference type="SUPFAM" id="SSF48403">
    <property type="entry name" value="Ankyrin repeat"/>
    <property type="match status" value="1"/>
</dbReference>
<dbReference type="InterPro" id="IPR023298">
    <property type="entry name" value="ATPase_P-typ_TM_dom_sf"/>
</dbReference>
<evidence type="ECO:0000256" key="8">
    <source>
        <dbReference type="SAM" id="Phobius"/>
    </source>
</evidence>
<evidence type="ECO:0000259" key="9">
    <source>
        <dbReference type="Pfam" id="PF13962"/>
    </source>
</evidence>
<dbReference type="PANTHER" id="PTHR24186:SF37">
    <property type="entry name" value="PGG DOMAIN-CONTAINING PROTEIN"/>
    <property type="match status" value="1"/>
</dbReference>
<dbReference type="InterPro" id="IPR026961">
    <property type="entry name" value="PGG_dom"/>
</dbReference>
<keyword evidence="11" id="KW-1185">Reference proteome</keyword>
<dbReference type="SUPFAM" id="SSF81665">
    <property type="entry name" value="Calcium ATPase, transmembrane domain M"/>
    <property type="match status" value="1"/>
</dbReference>
<dbReference type="InterPro" id="IPR036770">
    <property type="entry name" value="Ankyrin_rpt-contain_sf"/>
</dbReference>
<feature type="transmembrane region" description="Helical" evidence="8">
    <location>
        <begin position="416"/>
        <end position="438"/>
    </location>
</feature>
<evidence type="ECO:0000313" key="10">
    <source>
        <dbReference type="EMBL" id="KAK3037264.1"/>
    </source>
</evidence>
<protein>
    <recommendedName>
        <fullName evidence="9">PGG domain-containing protein</fullName>
    </recommendedName>
</protein>
<dbReference type="SMART" id="SM00248">
    <property type="entry name" value="ANK"/>
    <property type="match status" value="7"/>
</dbReference>
<evidence type="ECO:0000256" key="1">
    <source>
        <dbReference type="ARBA" id="ARBA00004141"/>
    </source>
</evidence>
<dbReference type="Pfam" id="PF13962">
    <property type="entry name" value="PGG"/>
    <property type="match status" value="1"/>
</dbReference>
<evidence type="ECO:0000256" key="7">
    <source>
        <dbReference type="PROSITE-ProRule" id="PRU00023"/>
    </source>
</evidence>
<reference evidence="10" key="1">
    <citation type="submission" date="2022-12" db="EMBL/GenBank/DDBJ databases">
        <title>Draft genome assemblies for two species of Escallonia (Escalloniales).</title>
        <authorList>
            <person name="Chanderbali A."/>
            <person name="Dervinis C."/>
            <person name="Anghel I."/>
            <person name="Soltis D."/>
            <person name="Soltis P."/>
            <person name="Zapata F."/>
        </authorList>
    </citation>
    <scope>NUCLEOTIDE SEQUENCE</scope>
    <source>
        <strain evidence="10">UCBG64.0493</strain>
        <tissue evidence="10">Leaf</tissue>
    </source>
</reference>
<evidence type="ECO:0000256" key="3">
    <source>
        <dbReference type="ARBA" id="ARBA00022737"/>
    </source>
</evidence>
<keyword evidence="5 7" id="KW-0040">ANK repeat</keyword>
<dbReference type="AlphaFoldDB" id="A0AA88X261"/>
<accession>A0AA88X261</accession>
<keyword evidence="4 8" id="KW-1133">Transmembrane helix</keyword>
<feature type="transmembrane region" description="Helical" evidence="8">
    <location>
        <begin position="381"/>
        <end position="404"/>
    </location>
</feature>
<dbReference type="InterPro" id="IPR002110">
    <property type="entry name" value="Ankyrin_rpt"/>
</dbReference>
<proteinExistence type="predicted"/>
<evidence type="ECO:0000256" key="2">
    <source>
        <dbReference type="ARBA" id="ARBA00022692"/>
    </source>
</evidence>
<feature type="repeat" description="ANK" evidence="7">
    <location>
        <begin position="95"/>
        <end position="116"/>
    </location>
</feature>
<feature type="repeat" description="ANK" evidence="7">
    <location>
        <begin position="200"/>
        <end position="233"/>
    </location>
</feature>
<name>A0AA88X261_9ASTE</name>
<keyword evidence="2 8" id="KW-0812">Transmembrane</keyword>
<gene>
    <name evidence="10" type="ORF">RJ639_029676</name>
</gene>